<dbReference type="AlphaFoldDB" id="A0A0F9BKY1"/>
<protein>
    <recommendedName>
        <fullName evidence="3">Phage tail tape measure protein domain-containing protein</fullName>
    </recommendedName>
</protein>
<dbReference type="EMBL" id="LAZR01051495">
    <property type="protein sequence ID" value="KKK85031.1"/>
    <property type="molecule type" value="Genomic_DNA"/>
</dbReference>
<comment type="caution">
    <text evidence="2">The sequence shown here is derived from an EMBL/GenBank/DDBJ whole genome shotgun (WGS) entry which is preliminary data.</text>
</comment>
<sequence>MAAVTGSLVVELGLNTAKLVTGMKKAERRISDFSKRAKVMAKRIAKIGAVAVTAAAVGIAALAKSVANAGDKFQKMSISLGVSTEALSSLKHAAELSGASMQDVEKALKTVAKRANDAQAGLSTAVRSFEQLGISIEDSEGNLKSLDILLIESADAFAKMTDDTKAAALAQELFGKSGVNLLPLLKQGSEGIKAMQEEAARLGITFSKAAADDAAQFN</sequence>
<reference evidence="2" key="1">
    <citation type="journal article" date="2015" name="Nature">
        <title>Complex archaea that bridge the gap between prokaryotes and eukaryotes.</title>
        <authorList>
            <person name="Spang A."/>
            <person name="Saw J.H."/>
            <person name="Jorgensen S.L."/>
            <person name="Zaremba-Niedzwiedzka K."/>
            <person name="Martijn J."/>
            <person name="Lind A.E."/>
            <person name="van Eijk R."/>
            <person name="Schleper C."/>
            <person name="Guy L."/>
            <person name="Ettema T.J."/>
        </authorList>
    </citation>
    <scope>NUCLEOTIDE SEQUENCE</scope>
</reference>
<evidence type="ECO:0000256" key="1">
    <source>
        <dbReference type="SAM" id="Phobius"/>
    </source>
</evidence>
<proteinExistence type="predicted"/>
<name>A0A0F9BKY1_9ZZZZ</name>
<gene>
    <name evidence="2" type="ORF">LCGC14_2777360</name>
</gene>
<keyword evidence="1" id="KW-0812">Transmembrane</keyword>
<keyword evidence="1" id="KW-1133">Transmembrane helix</keyword>
<accession>A0A0F9BKY1</accession>
<keyword evidence="1" id="KW-0472">Membrane</keyword>
<evidence type="ECO:0000313" key="2">
    <source>
        <dbReference type="EMBL" id="KKK85031.1"/>
    </source>
</evidence>
<feature type="transmembrane region" description="Helical" evidence="1">
    <location>
        <begin position="44"/>
        <end position="63"/>
    </location>
</feature>
<evidence type="ECO:0008006" key="3">
    <source>
        <dbReference type="Google" id="ProtNLM"/>
    </source>
</evidence>
<feature type="non-terminal residue" evidence="2">
    <location>
        <position position="218"/>
    </location>
</feature>
<organism evidence="2">
    <name type="scientific">marine sediment metagenome</name>
    <dbReference type="NCBI Taxonomy" id="412755"/>
    <lineage>
        <taxon>unclassified sequences</taxon>
        <taxon>metagenomes</taxon>
        <taxon>ecological metagenomes</taxon>
    </lineage>
</organism>